<accession>A0A7W7KM29</accession>
<keyword evidence="4" id="KW-0378">Hydrolase</keyword>
<evidence type="ECO:0000256" key="7">
    <source>
        <dbReference type="SAM" id="SignalP"/>
    </source>
</evidence>
<dbReference type="PROSITE" id="PS50035">
    <property type="entry name" value="PLD"/>
    <property type="match status" value="1"/>
</dbReference>
<evidence type="ECO:0000313" key="10">
    <source>
        <dbReference type="Proteomes" id="UP000566995"/>
    </source>
</evidence>
<dbReference type="GO" id="GO:0006793">
    <property type="term" value="P:phosphorus metabolic process"/>
    <property type="evidence" value="ECO:0007669"/>
    <property type="project" value="UniProtKB-ARBA"/>
</dbReference>
<evidence type="ECO:0000256" key="6">
    <source>
        <dbReference type="ARBA" id="ARBA00023098"/>
    </source>
</evidence>
<keyword evidence="7" id="KW-0732">Signal</keyword>
<feature type="signal peptide" evidence="7">
    <location>
        <begin position="1"/>
        <end position="22"/>
    </location>
</feature>
<dbReference type="Pfam" id="PF13091">
    <property type="entry name" value="PLDc_2"/>
    <property type="match status" value="1"/>
</dbReference>
<dbReference type="EC" id="3.1.4.4" evidence="3"/>
<feature type="chain" id="PRO_5030526580" description="phospholipase D" evidence="7">
    <location>
        <begin position="23"/>
        <end position="179"/>
    </location>
</feature>
<dbReference type="Proteomes" id="UP000566995">
    <property type="component" value="Unassembled WGS sequence"/>
</dbReference>
<keyword evidence="5" id="KW-0442">Lipid degradation</keyword>
<sequence length="179" mass="19057">MRKNALFLAAALVIATATPNLAQAGAEAVVGFTPAANGQSALDVVLNSIKGAKSQILVAAYSFTSKPIAVALLEAKERGIDVKVVADKKGNMAKYSSVTFLANKGVPVRLNGNYAIMHNKYMVVDGRDVETGSFNYTQAAAKKNAENALLLRNVPGLAAAYHAEFQRLWDEAETLNPNY</sequence>
<evidence type="ECO:0000313" key="9">
    <source>
        <dbReference type="EMBL" id="MBB4865304.1"/>
    </source>
</evidence>
<dbReference type="RefSeq" id="WP_184592638.1">
    <property type="nucleotide sequence ID" value="NZ_JACHLI010000018.1"/>
</dbReference>
<dbReference type="PANTHER" id="PTHR43856:SF1">
    <property type="entry name" value="MITOCHONDRIAL CARDIOLIPIN HYDROLASE"/>
    <property type="match status" value="1"/>
</dbReference>
<protein>
    <recommendedName>
        <fullName evidence="3">phospholipase D</fullName>
        <ecNumber evidence="3">3.1.4.4</ecNumber>
    </recommendedName>
</protein>
<dbReference type="GO" id="GO:0004630">
    <property type="term" value="F:phospholipase D activity"/>
    <property type="evidence" value="ECO:0007669"/>
    <property type="project" value="UniProtKB-EC"/>
</dbReference>
<dbReference type="InterPro" id="IPR025202">
    <property type="entry name" value="PLD-like_dom"/>
</dbReference>
<dbReference type="InterPro" id="IPR051406">
    <property type="entry name" value="PLD_domain"/>
</dbReference>
<dbReference type="InterPro" id="IPR001736">
    <property type="entry name" value="PLipase_D/transphosphatidylase"/>
</dbReference>
<evidence type="ECO:0000259" key="8">
    <source>
        <dbReference type="PROSITE" id="PS50035"/>
    </source>
</evidence>
<proteinExistence type="inferred from homology"/>
<comment type="similarity">
    <text evidence="2">Belongs to the phospholipase D family.</text>
</comment>
<gene>
    <name evidence="9" type="ORF">HNP46_004185</name>
</gene>
<organism evidence="9 10">
    <name type="scientific">Pseudomonas nitroreducens</name>
    <dbReference type="NCBI Taxonomy" id="46680"/>
    <lineage>
        <taxon>Bacteria</taxon>
        <taxon>Pseudomonadati</taxon>
        <taxon>Pseudomonadota</taxon>
        <taxon>Gammaproteobacteria</taxon>
        <taxon>Pseudomonadales</taxon>
        <taxon>Pseudomonadaceae</taxon>
        <taxon>Pseudomonas</taxon>
    </lineage>
</organism>
<evidence type="ECO:0000256" key="3">
    <source>
        <dbReference type="ARBA" id="ARBA00012027"/>
    </source>
</evidence>
<keyword evidence="6" id="KW-0443">Lipid metabolism</keyword>
<dbReference type="SMART" id="SM00155">
    <property type="entry name" value="PLDc"/>
    <property type="match status" value="1"/>
</dbReference>
<evidence type="ECO:0000256" key="5">
    <source>
        <dbReference type="ARBA" id="ARBA00022963"/>
    </source>
</evidence>
<dbReference type="GO" id="GO:0016042">
    <property type="term" value="P:lipid catabolic process"/>
    <property type="evidence" value="ECO:0007669"/>
    <property type="project" value="UniProtKB-KW"/>
</dbReference>
<evidence type="ECO:0000256" key="1">
    <source>
        <dbReference type="ARBA" id="ARBA00000798"/>
    </source>
</evidence>
<dbReference type="PANTHER" id="PTHR43856">
    <property type="entry name" value="CARDIOLIPIN HYDROLASE"/>
    <property type="match status" value="1"/>
</dbReference>
<name>A0A7W7KM29_PSENT</name>
<evidence type="ECO:0000256" key="2">
    <source>
        <dbReference type="ARBA" id="ARBA00008664"/>
    </source>
</evidence>
<dbReference type="CDD" id="cd09170">
    <property type="entry name" value="PLDc_Nuc"/>
    <property type="match status" value="1"/>
</dbReference>
<comment type="catalytic activity">
    <reaction evidence="1">
        <text>a 1,2-diacyl-sn-glycero-3-phosphocholine + H2O = a 1,2-diacyl-sn-glycero-3-phosphate + choline + H(+)</text>
        <dbReference type="Rhea" id="RHEA:14445"/>
        <dbReference type="ChEBI" id="CHEBI:15354"/>
        <dbReference type="ChEBI" id="CHEBI:15377"/>
        <dbReference type="ChEBI" id="CHEBI:15378"/>
        <dbReference type="ChEBI" id="CHEBI:57643"/>
        <dbReference type="ChEBI" id="CHEBI:58608"/>
        <dbReference type="EC" id="3.1.4.4"/>
    </reaction>
</comment>
<dbReference type="GO" id="GO:0016891">
    <property type="term" value="F:RNA endonuclease activity producing 5'-phosphomonoesters, hydrolytic mechanism"/>
    <property type="evidence" value="ECO:0007669"/>
    <property type="project" value="TreeGrafter"/>
</dbReference>
<feature type="domain" description="PLD phosphodiesterase" evidence="8">
    <location>
        <begin position="113"/>
        <end position="140"/>
    </location>
</feature>
<comment type="caution">
    <text evidence="9">The sequence shown here is derived from an EMBL/GenBank/DDBJ whole genome shotgun (WGS) entry which is preliminary data.</text>
</comment>
<reference evidence="9 10" key="1">
    <citation type="submission" date="2020-08" db="EMBL/GenBank/DDBJ databases">
        <title>Functional genomics of gut bacteria from endangered species of beetles.</title>
        <authorList>
            <person name="Carlos-Shanley C."/>
        </authorList>
    </citation>
    <scope>NUCLEOTIDE SEQUENCE [LARGE SCALE GENOMIC DNA]</scope>
    <source>
        <strain evidence="9 10">S00179</strain>
    </source>
</reference>
<evidence type="ECO:0000256" key="4">
    <source>
        <dbReference type="ARBA" id="ARBA00022801"/>
    </source>
</evidence>
<dbReference type="SUPFAM" id="SSF56024">
    <property type="entry name" value="Phospholipase D/nuclease"/>
    <property type="match status" value="1"/>
</dbReference>
<dbReference type="EMBL" id="JACHLI010000018">
    <property type="protein sequence ID" value="MBB4865304.1"/>
    <property type="molecule type" value="Genomic_DNA"/>
</dbReference>
<dbReference type="Gene3D" id="3.30.870.10">
    <property type="entry name" value="Endonuclease Chain A"/>
    <property type="match status" value="1"/>
</dbReference>
<dbReference type="AlphaFoldDB" id="A0A7W7KM29"/>